<evidence type="ECO:0000256" key="4">
    <source>
        <dbReference type="PIRNR" id="PIRNR001365"/>
    </source>
</evidence>
<evidence type="ECO:0000256" key="3">
    <source>
        <dbReference type="ARBA" id="ARBA00023270"/>
    </source>
</evidence>
<dbReference type="InterPro" id="IPR020625">
    <property type="entry name" value="Schiff_base-form_aldolases_AS"/>
</dbReference>
<name>A0A2S9QEN8_9HYPH</name>
<dbReference type="OrthoDB" id="199953at2"/>
<dbReference type="EMBL" id="PUEJ01000003">
    <property type="protein sequence ID" value="PRH87785.1"/>
    <property type="molecule type" value="Genomic_DNA"/>
</dbReference>
<dbReference type="InterPro" id="IPR013785">
    <property type="entry name" value="Aldolase_TIM"/>
</dbReference>
<evidence type="ECO:0000256" key="1">
    <source>
        <dbReference type="ARBA" id="ARBA00007592"/>
    </source>
</evidence>
<keyword evidence="8" id="KW-1185">Reference proteome</keyword>
<keyword evidence="2 4" id="KW-0456">Lyase</keyword>
<evidence type="ECO:0000256" key="6">
    <source>
        <dbReference type="PIRSR" id="PIRSR001365-2"/>
    </source>
</evidence>
<reference evidence="7 8" key="1">
    <citation type="submission" date="2018-02" db="EMBL/GenBank/DDBJ databases">
        <title>Whole genome sequencing of endophytic bacterium.</title>
        <authorList>
            <person name="Eedara R."/>
            <person name="Podile A.R."/>
        </authorList>
    </citation>
    <scope>NUCLEOTIDE SEQUENCE [LARGE SCALE GENOMIC DNA]</scope>
    <source>
        <strain evidence="7 8">RP1T</strain>
    </source>
</reference>
<accession>A0A2S9QEN8</accession>
<comment type="caution">
    <text evidence="7">The sequence shown here is derived from an EMBL/GenBank/DDBJ whole genome shotgun (WGS) entry which is preliminary data.</text>
</comment>
<feature type="active site" description="Proton donor/acceptor" evidence="5">
    <location>
        <position position="156"/>
    </location>
</feature>
<dbReference type="GO" id="GO:0044281">
    <property type="term" value="P:small molecule metabolic process"/>
    <property type="evidence" value="ECO:0007669"/>
    <property type="project" value="UniProtKB-ARBA"/>
</dbReference>
<dbReference type="SMART" id="SM01130">
    <property type="entry name" value="DHDPS"/>
    <property type="match status" value="1"/>
</dbReference>
<proteinExistence type="inferred from homology"/>
<dbReference type="InterPro" id="IPR002220">
    <property type="entry name" value="DapA-like"/>
</dbReference>
<evidence type="ECO:0000256" key="2">
    <source>
        <dbReference type="ARBA" id="ARBA00023239"/>
    </source>
</evidence>
<evidence type="ECO:0000313" key="7">
    <source>
        <dbReference type="EMBL" id="PRH87785.1"/>
    </source>
</evidence>
<dbReference type="Proteomes" id="UP000237682">
    <property type="component" value="Unassembled WGS sequence"/>
</dbReference>
<keyword evidence="3" id="KW-0704">Schiff base</keyword>
<dbReference type="Pfam" id="PF00701">
    <property type="entry name" value="DHDPS"/>
    <property type="match status" value="1"/>
</dbReference>
<dbReference type="PRINTS" id="PR00146">
    <property type="entry name" value="DHPICSNTHASE"/>
</dbReference>
<dbReference type="PROSITE" id="PS00666">
    <property type="entry name" value="DHDPS_2"/>
    <property type="match status" value="1"/>
</dbReference>
<sequence length="326" mass="35169">MPSIPVPNSTDFNKRSAMSSASPLFHGVVPPVVTPLTASLEVDYPSFARVIEHLIAGGVHALFVLGSTSEVVFHDEATRRKVLEFAIDRVNGRVPVLAGVVDPTTDRVIAHARTAQSVGASAVVATAPFYARTSAPEVIDHFRTLREAIDVPVVAYDIPVCVHFKLDRHTVVTLAREGSIVGLKDSSGDDGNFRYALMDLADRPEIMMMTGSEIVCDNALLMGAHGIVPGLANVDPAGYVRLYDLCRKGDWTGARREQERLCRLFEMVWVAAPRVSAGSAGVGAFKTAMRRLGIIETNEMARPQRALNDAEAAAIETILRQTGLLA</sequence>
<dbReference type="PANTHER" id="PTHR12128">
    <property type="entry name" value="DIHYDRODIPICOLINATE SYNTHASE"/>
    <property type="match status" value="1"/>
</dbReference>
<dbReference type="PIRSF" id="PIRSF001365">
    <property type="entry name" value="DHDPS"/>
    <property type="match status" value="1"/>
</dbReference>
<gene>
    <name evidence="7" type="ORF">C5L14_07635</name>
</gene>
<feature type="binding site" evidence="6">
    <location>
        <position position="228"/>
    </location>
    <ligand>
        <name>pyruvate</name>
        <dbReference type="ChEBI" id="CHEBI:15361"/>
    </ligand>
</feature>
<dbReference type="GO" id="GO:0008840">
    <property type="term" value="F:4-hydroxy-tetrahydrodipicolinate synthase activity"/>
    <property type="evidence" value="ECO:0007669"/>
    <property type="project" value="TreeGrafter"/>
</dbReference>
<dbReference type="SUPFAM" id="SSF51569">
    <property type="entry name" value="Aldolase"/>
    <property type="match status" value="1"/>
</dbReference>
<dbReference type="AlphaFoldDB" id="A0A2S9QEN8"/>
<organism evidence="7 8">
    <name type="scientific">Labrys okinawensis</name>
    <dbReference type="NCBI Taxonomy" id="346911"/>
    <lineage>
        <taxon>Bacteria</taxon>
        <taxon>Pseudomonadati</taxon>
        <taxon>Pseudomonadota</taxon>
        <taxon>Alphaproteobacteria</taxon>
        <taxon>Hyphomicrobiales</taxon>
        <taxon>Xanthobacteraceae</taxon>
        <taxon>Labrys</taxon>
    </lineage>
</organism>
<evidence type="ECO:0000256" key="5">
    <source>
        <dbReference type="PIRSR" id="PIRSR001365-1"/>
    </source>
</evidence>
<comment type="similarity">
    <text evidence="1 4">Belongs to the DapA family.</text>
</comment>
<feature type="active site" description="Schiff-base intermediate with substrate" evidence="5">
    <location>
        <position position="184"/>
    </location>
</feature>
<feature type="binding site" evidence="6">
    <location>
        <position position="68"/>
    </location>
    <ligand>
        <name>pyruvate</name>
        <dbReference type="ChEBI" id="CHEBI:15361"/>
    </ligand>
</feature>
<dbReference type="PANTHER" id="PTHR12128:SF66">
    <property type="entry name" value="4-HYDROXY-2-OXOGLUTARATE ALDOLASE, MITOCHONDRIAL"/>
    <property type="match status" value="1"/>
</dbReference>
<dbReference type="Gene3D" id="3.20.20.70">
    <property type="entry name" value="Aldolase class I"/>
    <property type="match status" value="1"/>
</dbReference>
<protein>
    <submittedName>
        <fullName evidence="7">Dihydrodipicolinate synthase family protein</fullName>
    </submittedName>
</protein>
<evidence type="ECO:0000313" key="8">
    <source>
        <dbReference type="Proteomes" id="UP000237682"/>
    </source>
</evidence>
<dbReference type="CDD" id="cd00408">
    <property type="entry name" value="DHDPS-like"/>
    <property type="match status" value="1"/>
</dbReference>